<feature type="signal peptide" evidence="1">
    <location>
        <begin position="1"/>
        <end position="23"/>
    </location>
</feature>
<evidence type="ECO:0008006" key="4">
    <source>
        <dbReference type="Google" id="ProtNLM"/>
    </source>
</evidence>
<dbReference type="InterPro" id="IPR038875">
    <property type="entry name" value="PLA2_conodipine-like"/>
</dbReference>
<reference evidence="2" key="1">
    <citation type="submission" date="2021-01" db="UniProtKB">
        <authorList>
            <consortium name="EnsemblMetazoa"/>
        </authorList>
    </citation>
    <scope>IDENTIFICATION</scope>
</reference>
<accession>A0A7M5WQL6</accession>
<dbReference type="GO" id="GO:0004623">
    <property type="term" value="F:phospholipase A2 activity"/>
    <property type="evidence" value="ECO:0007669"/>
    <property type="project" value="InterPro"/>
</dbReference>
<evidence type="ECO:0000313" key="2">
    <source>
        <dbReference type="EnsemblMetazoa" id="CLYHEMP002416.1"/>
    </source>
</evidence>
<keyword evidence="1" id="KW-0732">Signal</keyword>
<dbReference type="GO" id="GO:0006644">
    <property type="term" value="P:phospholipid metabolic process"/>
    <property type="evidence" value="ECO:0007669"/>
    <property type="project" value="InterPro"/>
</dbReference>
<dbReference type="OrthoDB" id="6017041at2759"/>
<dbReference type="Gene3D" id="1.20.90.10">
    <property type="entry name" value="Phospholipase A2 domain"/>
    <property type="match status" value="1"/>
</dbReference>
<dbReference type="Proteomes" id="UP000594262">
    <property type="component" value="Unplaced"/>
</dbReference>
<sequence length="197" mass="22816">MFQTSKQFITVFFFIHCFATAFSQNSGPFDQCYGDKELINGCSVPWGFNFPYKGLFTLACDYHDVCYSCAAGLESTRTDCDKTFLQNMQYLCYKTYPITNKPISSRISRHKRSFTAWQKFIEALKGSAAIGLDFWKWFGETWWTLDHCLTGAHVYFNAVKHFSMDFFHEEPETKCQMPCAQIMGNPRLTLNSTDSKF</sequence>
<dbReference type="EnsemblMetazoa" id="CLYHEMT002416.1">
    <property type="protein sequence ID" value="CLYHEMP002416.1"/>
    <property type="gene ID" value="CLYHEMG002416"/>
</dbReference>
<organism evidence="2 3">
    <name type="scientific">Clytia hemisphaerica</name>
    <dbReference type="NCBI Taxonomy" id="252671"/>
    <lineage>
        <taxon>Eukaryota</taxon>
        <taxon>Metazoa</taxon>
        <taxon>Cnidaria</taxon>
        <taxon>Hydrozoa</taxon>
        <taxon>Hydroidolina</taxon>
        <taxon>Leptothecata</taxon>
        <taxon>Obeliida</taxon>
        <taxon>Clytiidae</taxon>
        <taxon>Clytia</taxon>
    </lineage>
</organism>
<dbReference type="SUPFAM" id="SSF48619">
    <property type="entry name" value="Phospholipase A2, PLA2"/>
    <property type="match status" value="1"/>
</dbReference>
<dbReference type="AlphaFoldDB" id="A0A7M5WQL6"/>
<name>A0A7M5WQL6_9CNID</name>
<dbReference type="GO" id="GO:0050482">
    <property type="term" value="P:arachidonate secretion"/>
    <property type="evidence" value="ECO:0007669"/>
    <property type="project" value="InterPro"/>
</dbReference>
<evidence type="ECO:0000313" key="3">
    <source>
        <dbReference type="Proteomes" id="UP000594262"/>
    </source>
</evidence>
<dbReference type="InterPro" id="IPR036444">
    <property type="entry name" value="PLipase_A2_dom_sf"/>
</dbReference>
<protein>
    <recommendedName>
        <fullName evidence="4">Conodipine-M alpha chain</fullName>
    </recommendedName>
</protein>
<keyword evidence="3" id="KW-1185">Reference proteome</keyword>
<dbReference type="PANTHER" id="PTHR37687:SF1">
    <property type="entry name" value="AGAP006772-PA"/>
    <property type="match status" value="1"/>
</dbReference>
<evidence type="ECO:0000256" key="1">
    <source>
        <dbReference type="SAM" id="SignalP"/>
    </source>
</evidence>
<proteinExistence type="predicted"/>
<feature type="chain" id="PRO_5029453403" description="Conodipine-M alpha chain" evidence="1">
    <location>
        <begin position="24"/>
        <end position="197"/>
    </location>
</feature>
<dbReference type="PANTHER" id="PTHR37687">
    <property type="entry name" value="AGAP006772-PA"/>
    <property type="match status" value="1"/>
</dbReference>